<evidence type="ECO:0000256" key="1">
    <source>
        <dbReference type="SAM" id="Phobius"/>
    </source>
</evidence>
<keyword evidence="1" id="KW-1133">Transmembrane helix</keyword>
<proteinExistence type="predicted"/>
<evidence type="ECO:0000313" key="3">
    <source>
        <dbReference type="Proteomes" id="UP000626109"/>
    </source>
</evidence>
<feature type="transmembrane region" description="Helical" evidence="1">
    <location>
        <begin position="116"/>
        <end position="143"/>
    </location>
</feature>
<gene>
    <name evidence="2" type="ORF">PGLA2088_LOCUS19120</name>
</gene>
<sequence length="179" mass="19621">MPAAAPSACPWLDRPLRVPGFGDRFLPMWQVALGVLALGSLWLNAIWPYLAAWLLVGWWPPGHGLRGAALWRNLRWQGRPQQQQASKDLATALQSHLDASYKVAEVEFVGWRAAGAILISSLFLGPWVIGWAVLLSIGAWAWASREQLTELGQGLLQHAKGEVQQAGSSSNANARRPRS</sequence>
<organism evidence="2 3">
    <name type="scientific">Polarella glacialis</name>
    <name type="common">Dinoflagellate</name>
    <dbReference type="NCBI Taxonomy" id="89957"/>
    <lineage>
        <taxon>Eukaryota</taxon>
        <taxon>Sar</taxon>
        <taxon>Alveolata</taxon>
        <taxon>Dinophyceae</taxon>
        <taxon>Suessiales</taxon>
        <taxon>Suessiaceae</taxon>
        <taxon>Polarella</taxon>
    </lineage>
</organism>
<dbReference type="AlphaFoldDB" id="A0A813J6T5"/>
<reference evidence="2" key="1">
    <citation type="submission" date="2021-02" db="EMBL/GenBank/DDBJ databases">
        <authorList>
            <person name="Dougan E. K."/>
            <person name="Rhodes N."/>
            <person name="Thang M."/>
            <person name="Chan C."/>
        </authorList>
    </citation>
    <scope>NUCLEOTIDE SEQUENCE</scope>
</reference>
<name>A0A813J6T5_POLGL</name>
<comment type="caution">
    <text evidence="2">The sequence shown here is derived from an EMBL/GenBank/DDBJ whole genome shotgun (WGS) entry which is preliminary data.</text>
</comment>
<dbReference type="EMBL" id="CAJNNW010024920">
    <property type="protein sequence ID" value="CAE8674818.1"/>
    <property type="molecule type" value="Genomic_DNA"/>
</dbReference>
<protein>
    <submittedName>
        <fullName evidence="2">Uncharacterized protein</fullName>
    </submittedName>
</protein>
<evidence type="ECO:0000313" key="2">
    <source>
        <dbReference type="EMBL" id="CAE8674818.1"/>
    </source>
</evidence>
<keyword evidence="1" id="KW-0812">Transmembrane</keyword>
<accession>A0A813J6T5</accession>
<keyword evidence="1" id="KW-0472">Membrane</keyword>
<feature type="transmembrane region" description="Helical" evidence="1">
    <location>
        <begin position="31"/>
        <end position="56"/>
    </location>
</feature>
<dbReference type="Proteomes" id="UP000626109">
    <property type="component" value="Unassembled WGS sequence"/>
</dbReference>